<accession>A0A6G1KSZ5</accession>
<evidence type="ECO:0000313" key="3">
    <source>
        <dbReference type="Proteomes" id="UP000799436"/>
    </source>
</evidence>
<dbReference type="AlphaFoldDB" id="A0A6G1KSZ5"/>
<feature type="compositionally biased region" description="Basic and acidic residues" evidence="1">
    <location>
        <begin position="143"/>
        <end position="154"/>
    </location>
</feature>
<feature type="region of interest" description="Disordered" evidence="1">
    <location>
        <begin position="112"/>
        <end position="154"/>
    </location>
</feature>
<proteinExistence type="predicted"/>
<reference evidence="2" key="1">
    <citation type="journal article" date="2020" name="Stud. Mycol.">
        <title>101 Dothideomycetes genomes: a test case for predicting lifestyles and emergence of pathogens.</title>
        <authorList>
            <person name="Haridas S."/>
            <person name="Albert R."/>
            <person name="Binder M."/>
            <person name="Bloem J."/>
            <person name="Labutti K."/>
            <person name="Salamov A."/>
            <person name="Andreopoulos B."/>
            <person name="Baker S."/>
            <person name="Barry K."/>
            <person name="Bills G."/>
            <person name="Bluhm B."/>
            <person name="Cannon C."/>
            <person name="Castanera R."/>
            <person name="Culley D."/>
            <person name="Daum C."/>
            <person name="Ezra D."/>
            <person name="Gonzalez J."/>
            <person name="Henrissat B."/>
            <person name="Kuo A."/>
            <person name="Liang C."/>
            <person name="Lipzen A."/>
            <person name="Lutzoni F."/>
            <person name="Magnuson J."/>
            <person name="Mondo S."/>
            <person name="Nolan M."/>
            <person name="Ohm R."/>
            <person name="Pangilinan J."/>
            <person name="Park H.-J."/>
            <person name="Ramirez L."/>
            <person name="Alfaro M."/>
            <person name="Sun H."/>
            <person name="Tritt A."/>
            <person name="Yoshinaga Y."/>
            <person name="Zwiers L.-H."/>
            <person name="Turgeon B."/>
            <person name="Goodwin S."/>
            <person name="Spatafora J."/>
            <person name="Crous P."/>
            <person name="Grigoriev I."/>
        </authorList>
    </citation>
    <scope>NUCLEOTIDE SEQUENCE</scope>
    <source>
        <strain evidence="2">CBS 116005</strain>
    </source>
</reference>
<gene>
    <name evidence="2" type="ORF">EJ03DRAFT_57767</name>
</gene>
<evidence type="ECO:0000313" key="2">
    <source>
        <dbReference type="EMBL" id="KAF2763746.1"/>
    </source>
</evidence>
<keyword evidence="3" id="KW-1185">Reference proteome</keyword>
<dbReference type="EMBL" id="ML995968">
    <property type="protein sequence ID" value="KAF2763746.1"/>
    <property type="molecule type" value="Genomic_DNA"/>
</dbReference>
<sequence>MFSTALNNAHNLRSTPSRAFVDSNASMAQEYSKDQYQSLLSTGGETHFKDTSATSRHVDEETLRCRGEPHENEVVNGSHGCLWPLWKERNPRQADNAIDQPVLSARYLEQSLPSTSHRRQQVTAAKQSPSLSSRRRQPGCRQPECHQRADAVKW</sequence>
<protein>
    <submittedName>
        <fullName evidence="2">Uncharacterized protein</fullName>
    </submittedName>
</protein>
<dbReference type="Proteomes" id="UP000799436">
    <property type="component" value="Unassembled WGS sequence"/>
</dbReference>
<organism evidence="2 3">
    <name type="scientific">Teratosphaeria nubilosa</name>
    <dbReference type="NCBI Taxonomy" id="161662"/>
    <lineage>
        <taxon>Eukaryota</taxon>
        <taxon>Fungi</taxon>
        <taxon>Dikarya</taxon>
        <taxon>Ascomycota</taxon>
        <taxon>Pezizomycotina</taxon>
        <taxon>Dothideomycetes</taxon>
        <taxon>Dothideomycetidae</taxon>
        <taxon>Mycosphaerellales</taxon>
        <taxon>Teratosphaeriaceae</taxon>
        <taxon>Teratosphaeria</taxon>
    </lineage>
</organism>
<name>A0A6G1KSZ5_9PEZI</name>
<feature type="compositionally biased region" description="Polar residues" evidence="1">
    <location>
        <begin position="112"/>
        <end position="126"/>
    </location>
</feature>
<evidence type="ECO:0000256" key="1">
    <source>
        <dbReference type="SAM" id="MobiDB-lite"/>
    </source>
</evidence>